<name>A0ABW4N487_9CAUL</name>
<comment type="caution">
    <text evidence="1">The sequence shown here is derived from an EMBL/GenBank/DDBJ whole genome shotgun (WGS) entry which is preliminary data.</text>
</comment>
<reference evidence="2" key="1">
    <citation type="journal article" date="2019" name="Int. J. Syst. Evol. Microbiol.">
        <title>The Global Catalogue of Microorganisms (GCM) 10K type strain sequencing project: providing services to taxonomists for standard genome sequencing and annotation.</title>
        <authorList>
            <consortium name="The Broad Institute Genomics Platform"/>
            <consortium name="The Broad Institute Genome Sequencing Center for Infectious Disease"/>
            <person name="Wu L."/>
            <person name="Ma J."/>
        </authorList>
    </citation>
    <scope>NUCLEOTIDE SEQUENCE [LARGE SCALE GENOMIC DNA]</scope>
    <source>
        <strain evidence="2">DFY28</strain>
    </source>
</reference>
<sequence>MQTAELIAPFTADQALAFGKTPMTFRHGLVDTGLFEDEALAELLDRYPAELYDINLFDFDADGQAQMRTGVRGRLPGREVLAGIKEGRVWVQLRRVEEHYPALGAAMRQAFGQIAANAPGFKPAQINGQLILSAPNAKVPFHADAPGVVLFHLRGRKRIWIYPADEAHMPQQLMENIVLKQQTEDLPYRREMDGAAQVLDLSPGVAVTWPLHAPHRIENQEGFNVSLSVDYQTWGTRILNGAHYTNGLLRRAGAPVAAMTRTPAPARALLWAASVALKRLPLVEDRIKTMERTFELQGARI</sequence>
<dbReference type="Gene3D" id="2.60.120.650">
    <property type="entry name" value="Cupin"/>
    <property type="match status" value="1"/>
</dbReference>
<protein>
    <submittedName>
        <fullName evidence="1">Transcriptional regulator</fullName>
    </submittedName>
</protein>
<dbReference type="SUPFAM" id="SSF51197">
    <property type="entry name" value="Clavaminate synthase-like"/>
    <property type="match status" value="1"/>
</dbReference>
<dbReference type="EMBL" id="JBHUEY010000004">
    <property type="protein sequence ID" value="MFD1784538.1"/>
    <property type="molecule type" value="Genomic_DNA"/>
</dbReference>
<organism evidence="1 2">
    <name type="scientific">Phenylobacterium terrae</name>
    <dbReference type="NCBI Taxonomy" id="2665495"/>
    <lineage>
        <taxon>Bacteria</taxon>
        <taxon>Pseudomonadati</taxon>
        <taxon>Pseudomonadota</taxon>
        <taxon>Alphaproteobacteria</taxon>
        <taxon>Caulobacterales</taxon>
        <taxon>Caulobacteraceae</taxon>
        <taxon>Phenylobacterium</taxon>
    </lineage>
</organism>
<dbReference type="RefSeq" id="WP_377284127.1">
    <property type="nucleotide sequence ID" value="NZ_JBHRSI010000012.1"/>
</dbReference>
<keyword evidence="2" id="KW-1185">Reference proteome</keyword>
<proteinExistence type="predicted"/>
<evidence type="ECO:0000313" key="1">
    <source>
        <dbReference type="EMBL" id="MFD1784538.1"/>
    </source>
</evidence>
<evidence type="ECO:0000313" key="2">
    <source>
        <dbReference type="Proteomes" id="UP001597237"/>
    </source>
</evidence>
<gene>
    <name evidence="1" type="ORF">ACFSC0_14125</name>
</gene>
<dbReference type="Proteomes" id="UP001597237">
    <property type="component" value="Unassembled WGS sequence"/>
</dbReference>
<accession>A0ABW4N487</accession>